<protein>
    <submittedName>
        <fullName evidence="1">Uncharacterized protein</fullName>
    </submittedName>
</protein>
<comment type="caution">
    <text evidence="1">The sequence shown here is derived from an EMBL/GenBank/DDBJ whole genome shotgun (WGS) entry which is preliminary data.</text>
</comment>
<accession>A0A392R2J6</accession>
<dbReference type="EMBL" id="LXQA010179780">
    <property type="protein sequence ID" value="MCI30459.1"/>
    <property type="molecule type" value="Genomic_DNA"/>
</dbReference>
<organism evidence="1 2">
    <name type="scientific">Trifolium medium</name>
    <dbReference type="NCBI Taxonomy" id="97028"/>
    <lineage>
        <taxon>Eukaryota</taxon>
        <taxon>Viridiplantae</taxon>
        <taxon>Streptophyta</taxon>
        <taxon>Embryophyta</taxon>
        <taxon>Tracheophyta</taxon>
        <taxon>Spermatophyta</taxon>
        <taxon>Magnoliopsida</taxon>
        <taxon>eudicotyledons</taxon>
        <taxon>Gunneridae</taxon>
        <taxon>Pentapetalae</taxon>
        <taxon>rosids</taxon>
        <taxon>fabids</taxon>
        <taxon>Fabales</taxon>
        <taxon>Fabaceae</taxon>
        <taxon>Papilionoideae</taxon>
        <taxon>50 kb inversion clade</taxon>
        <taxon>NPAAA clade</taxon>
        <taxon>Hologalegina</taxon>
        <taxon>IRL clade</taxon>
        <taxon>Trifolieae</taxon>
        <taxon>Trifolium</taxon>
    </lineage>
</organism>
<dbReference type="AlphaFoldDB" id="A0A392R2J6"/>
<proteinExistence type="predicted"/>
<dbReference type="Proteomes" id="UP000265520">
    <property type="component" value="Unassembled WGS sequence"/>
</dbReference>
<name>A0A392R2J6_9FABA</name>
<keyword evidence="2" id="KW-1185">Reference proteome</keyword>
<evidence type="ECO:0000313" key="1">
    <source>
        <dbReference type="EMBL" id="MCI30459.1"/>
    </source>
</evidence>
<sequence length="38" mass="4432">MNVMVVKLMKLRMEGKGKGFENEVRVVTGERSWFSSDR</sequence>
<reference evidence="1 2" key="1">
    <citation type="journal article" date="2018" name="Front. Plant Sci.">
        <title>Red Clover (Trifolium pratense) and Zigzag Clover (T. medium) - A Picture of Genomic Similarities and Differences.</title>
        <authorList>
            <person name="Dluhosova J."/>
            <person name="Istvanek J."/>
            <person name="Nedelnik J."/>
            <person name="Repkova J."/>
        </authorList>
    </citation>
    <scope>NUCLEOTIDE SEQUENCE [LARGE SCALE GENOMIC DNA]</scope>
    <source>
        <strain evidence="2">cv. 10/8</strain>
        <tissue evidence="1">Leaf</tissue>
    </source>
</reference>
<feature type="non-terminal residue" evidence="1">
    <location>
        <position position="38"/>
    </location>
</feature>
<evidence type="ECO:0000313" key="2">
    <source>
        <dbReference type="Proteomes" id="UP000265520"/>
    </source>
</evidence>